<feature type="transmembrane region" description="Helical" evidence="7">
    <location>
        <begin position="349"/>
        <end position="370"/>
    </location>
</feature>
<dbReference type="GO" id="GO:0005886">
    <property type="term" value="C:plasma membrane"/>
    <property type="evidence" value="ECO:0007669"/>
    <property type="project" value="UniProtKB-SubCell"/>
</dbReference>
<feature type="transmembrane region" description="Helical" evidence="7">
    <location>
        <begin position="128"/>
        <end position="152"/>
    </location>
</feature>
<dbReference type="Proteomes" id="UP000094070">
    <property type="component" value="Unassembled WGS sequence"/>
</dbReference>
<feature type="transmembrane region" description="Helical" evidence="7">
    <location>
        <begin position="377"/>
        <end position="397"/>
    </location>
</feature>
<evidence type="ECO:0000313" key="9">
    <source>
        <dbReference type="Proteomes" id="UP000094070"/>
    </source>
</evidence>
<feature type="transmembrane region" description="Helical" evidence="7">
    <location>
        <begin position="41"/>
        <end position="68"/>
    </location>
</feature>
<feature type="transmembrane region" description="Helical" evidence="7">
    <location>
        <begin position="263"/>
        <end position="286"/>
    </location>
</feature>
<evidence type="ECO:0000256" key="2">
    <source>
        <dbReference type="ARBA" id="ARBA00007430"/>
    </source>
</evidence>
<feature type="transmembrane region" description="Helical" evidence="7">
    <location>
        <begin position="188"/>
        <end position="208"/>
    </location>
</feature>
<evidence type="ECO:0000256" key="7">
    <source>
        <dbReference type="SAM" id="Phobius"/>
    </source>
</evidence>
<dbReference type="PANTHER" id="PTHR30250">
    <property type="entry name" value="PST FAMILY PREDICTED COLANIC ACID TRANSPORTER"/>
    <property type="match status" value="1"/>
</dbReference>
<organism evidence="8 9">
    <name type="scientific">Vibrio rumoiensis 1S-45</name>
    <dbReference type="NCBI Taxonomy" id="1188252"/>
    <lineage>
        <taxon>Bacteria</taxon>
        <taxon>Pseudomonadati</taxon>
        <taxon>Pseudomonadota</taxon>
        <taxon>Gammaproteobacteria</taxon>
        <taxon>Vibrionales</taxon>
        <taxon>Vibrionaceae</taxon>
        <taxon>Vibrio</taxon>
    </lineage>
</organism>
<feature type="transmembrane region" description="Helical" evidence="7">
    <location>
        <begin position="403"/>
        <end position="426"/>
    </location>
</feature>
<evidence type="ECO:0000313" key="8">
    <source>
        <dbReference type="EMBL" id="OEF29490.1"/>
    </source>
</evidence>
<evidence type="ECO:0008006" key="10">
    <source>
        <dbReference type="Google" id="ProtNLM"/>
    </source>
</evidence>
<feature type="transmembrane region" description="Helical" evidence="7">
    <location>
        <begin position="12"/>
        <end position="35"/>
    </location>
</feature>
<keyword evidence="3" id="KW-1003">Cell membrane</keyword>
<comment type="caution">
    <text evidence="8">The sequence shown here is derived from an EMBL/GenBank/DDBJ whole genome shotgun (WGS) entry which is preliminary data.</text>
</comment>
<evidence type="ECO:0000256" key="6">
    <source>
        <dbReference type="ARBA" id="ARBA00023136"/>
    </source>
</evidence>
<evidence type="ECO:0000256" key="1">
    <source>
        <dbReference type="ARBA" id="ARBA00004651"/>
    </source>
</evidence>
<reference evidence="8 9" key="1">
    <citation type="journal article" date="2012" name="Science">
        <title>Ecological populations of bacteria act as socially cohesive units of antibiotic production and resistance.</title>
        <authorList>
            <person name="Cordero O.X."/>
            <person name="Wildschutte H."/>
            <person name="Kirkup B."/>
            <person name="Proehl S."/>
            <person name="Ngo L."/>
            <person name="Hussain F."/>
            <person name="Le Roux F."/>
            <person name="Mincer T."/>
            <person name="Polz M.F."/>
        </authorList>
    </citation>
    <scope>NUCLEOTIDE SEQUENCE [LARGE SCALE GENOMIC DNA]</scope>
    <source>
        <strain evidence="8 9">1S-45</strain>
    </source>
</reference>
<protein>
    <recommendedName>
        <fullName evidence="10">Polysaccharide biosynthesis protein</fullName>
    </recommendedName>
</protein>
<comment type="subcellular location">
    <subcellularLocation>
        <location evidence="1">Cell membrane</location>
        <topology evidence="1">Multi-pass membrane protein</topology>
    </subcellularLocation>
</comment>
<dbReference type="AlphaFoldDB" id="A0A1E5E638"/>
<evidence type="ECO:0000256" key="4">
    <source>
        <dbReference type="ARBA" id="ARBA00022692"/>
    </source>
</evidence>
<feature type="transmembrane region" description="Helical" evidence="7">
    <location>
        <begin position="238"/>
        <end position="257"/>
    </location>
</feature>
<dbReference type="EMBL" id="AJYK02000008">
    <property type="protein sequence ID" value="OEF29490.1"/>
    <property type="molecule type" value="Genomic_DNA"/>
</dbReference>
<gene>
    <name evidence="8" type="ORF">A1QC_04400</name>
</gene>
<keyword evidence="9" id="KW-1185">Reference proteome</keyword>
<dbReference type="RefSeq" id="WP_017026686.1">
    <property type="nucleotide sequence ID" value="NZ_AJYK02000008.1"/>
</dbReference>
<proteinExistence type="inferred from homology"/>
<dbReference type="STRING" id="1188252.A1QC_04400"/>
<keyword evidence="6 7" id="KW-0472">Membrane</keyword>
<sequence>MFFLLNNKDTLMVFLDKLIIAGKGPIIIVGILFFLNIEEQGLWYTFISLSALSGLAEMGFTTIISQFVSHEHANLKNKNGYLRGKRKSLDKAFGLVRYAVRVYCYIVPLAIFILTVVGWYFFKDQSFTILIAWFGYCILSGLNLVASLLQSIYRGFDRVFHTHLIKAVSNVISIVVLFISLFLGAGLFALPISMAVLLLSALILLFNVDKRFWLQLIRHKIKYFHSWYDEIISLQAKFSVSFFCGYFMFNLFVPLAFKYQGAVIAGQLGLTLTIVRTISSFSYTWLESKLPSMNMMAAKMQRDNLNQLFWKKTQLSVMTFFFGSIILLMIIFLINKYSFYEYRVLDFKVIFFIVLSEASIVCMSIYAIFVRAHKIEPFHYVSIISAFSVAGISFYFMMASDVYYLYIALAIFQWFIMLPMFLVVGYQAMEKYYLLNNQRLEMRK</sequence>
<dbReference type="eggNOG" id="COG2244">
    <property type="taxonomic scope" value="Bacteria"/>
</dbReference>
<keyword evidence="5 7" id="KW-1133">Transmembrane helix</keyword>
<feature type="transmembrane region" description="Helical" evidence="7">
    <location>
        <begin position="102"/>
        <end position="122"/>
    </location>
</feature>
<name>A0A1E5E638_9VIBR</name>
<feature type="transmembrane region" description="Helical" evidence="7">
    <location>
        <begin position="315"/>
        <end position="334"/>
    </location>
</feature>
<comment type="similarity">
    <text evidence="2">Belongs to the polysaccharide synthase family.</text>
</comment>
<evidence type="ECO:0000256" key="3">
    <source>
        <dbReference type="ARBA" id="ARBA00022475"/>
    </source>
</evidence>
<accession>A0A1E5E638</accession>
<dbReference type="PANTHER" id="PTHR30250:SF10">
    <property type="entry name" value="LIPOPOLYSACCHARIDE BIOSYNTHESIS PROTEIN WZXC"/>
    <property type="match status" value="1"/>
</dbReference>
<keyword evidence="4 7" id="KW-0812">Transmembrane</keyword>
<evidence type="ECO:0000256" key="5">
    <source>
        <dbReference type="ARBA" id="ARBA00022989"/>
    </source>
</evidence>
<dbReference type="InterPro" id="IPR050833">
    <property type="entry name" value="Poly_Biosynth_Transport"/>
</dbReference>